<dbReference type="InterPro" id="IPR019734">
    <property type="entry name" value="TPR_rpt"/>
</dbReference>
<dbReference type="Pfam" id="PF06580">
    <property type="entry name" value="His_kinase"/>
    <property type="match status" value="1"/>
</dbReference>
<dbReference type="SUPFAM" id="SSF55874">
    <property type="entry name" value="ATPase domain of HSP90 chaperone/DNA topoisomerase II/histidine kinase"/>
    <property type="match status" value="1"/>
</dbReference>
<feature type="domain" description="Signal transduction histidine kinase internal region" evidence="3">
    <location>
        <begin position="445"/>
        <end position="524"/>
    </location>
</feature>
<dbReference type="PROSITE" id="PS50005">
    <property type="entry name" value="TPR"/>
    <property type="match status" value="4"/>
</dbReference>
<evidence type="ECO:0000256" key="1">
    <source>
        <dbReference type="PROSITE-ProRule" id="PRU00339"/>
    </source>
</evidence>
<dbReference type="GO" id="GO:0016020">
    <property type="term" value="C:membrane"/>
    <property type="evidence" value="ECO:0007669"/>
    <property type="project" value="InterPro"/>
</dbReference>
<keyword evidence="2" id="KW-1133">Transmembrane helix</keyword>
<name>A0A1H7MX80_AQUAM</name>
<feature type="repeat" description="TPR" evidence="1">
    <location>
        <begin position="207"/>
        <end position="240"/>
    </location>
</feature>
<feature type="repeat" description="TPR" evidence="1">
    <location>
        <begin position="87"/>
        <end position="120"/>
    </location>
</feature>
<dbReference type="RefSeq" id="WP_170837048.1">
    <property type="nucleotide sequence ID" value="NZ_FOAB01000003.1"/>
</dbReference>
<dbReference type="EMBL" id="FOAB01000003">
    <property type="protein sequence ID" value="SEL15305.1"/>
    <property type="molecule type" value="Genomic_DNA"/>
</dbReference>
<dbReference type="InterPro" id="IPR050640">
    <property type="entry name" value="Bact_2-comp_sensor_kinase"/>
</dbReference>
<feature type="transmembrane region" description="Helical" evidence="2">
    <location>
        <begin position="408"/>
        <end position="428"/>
    </location>
</feature>
<dbReference type="Pfam" id="PF13424">
    <property type="entry name" value="TPR_12"/>
    <property type="match status" value="2"/>
</dbReference>
<dbReference type="SUPFAM" id="SSF48452">
    <property type="entry name" value="TPR-like"/>
    <property type="match status" value="2"/>
</dbReference>
<keyword evidence="2" id="KW-0812">Transmembrane</keyword>
<dbReference type="SMART" id="SM00028">
    <property type="entry name" value="TPR"/>
    <property type="match status" value="7"/>
</dbReference>
<proteinExistence type="predicted"/>
<dbReference type="InterPro" id="IPR011990">
    <property type="entry name" value="TPR-like_helical_dom_sf"/>
</dbReference>
<feature type="repeat" description="TPR" evidence="1">
    <location>
        <begin position="289"/>
        <end position="322"/>
    </location>
</feature>
<organism evidence="4 5">
    <name type="scientific">Aquimarina amphilecti</name>
    <dbReference type="NCBI Taxonomy" id="1038014"/>
    <lineage>
        <taxon>Bacteria</taxon>
        <taxon>Pseudomonadati</taxon>
        <taxon>Bacteroidota</taxon>
        <taxon>Flavobacteriia</taxon>
        <taxon>Flavobacteriales</taxon>
        <taxon>Flavobacteriaceae</taxon>
        <taxon>Aquimarina</taxon>
    </lineage>
</organism>
<protein>
    <submittedName>
        <fullName evidence="4">Tetratricopeptide repeat-containing protein</fullName>
    </submittedName>
</protein>
<reference evidence="4 5" key="1">
    <citation type="submission" date="2016-10" db="EMBL/GenBank/DDBJ databases">
        <authorList>
            <person name="de Groot N.N."/>
        </authorList>
    </citation>
    <scope>NUCLEOTIDE SEQUENCE [LARGE SCALE GENOMIC DNA]</scope>
    <source>
        <strain evidence="4 5">DSM 25232</strain>
    </source>
</reference>
<evidence type="ECO:0000259" key="3">
    <source>
        <dbReference type="Pfam" id="PF06580"/>
    </source>
</evidence>
<dbReference type="PANTHER" id="PTHR34220">
    <property type="entry name" value="SENSOR HISTIDINE KINASE YPDA"/>
    <property type="match status" value="1"/>
</dbReference>
<dbReference type="Gene3D" id="1.25.40.10">
    <property type="entry name" value="Tetratricopeptide repeat domain"/>
    <property type="match status" value="2"/>
</dbReference>
<keyword evidence="5" id="KW-1185">Reference proteome</keyword>
<gene>
    <name evidence="4" type="ORF">SAMN04487910_1876</name>
</gene>
<dbReference type="Pfam" id="PF13374">
    <property type="entry name" value="TPR_10"/>
    <property type="match status" value="1"/>
</dbReference>
<dbReference type="InterPro" id="IPR036890">
    <property type="entry name" value="HATPase_C_sf"/>
</dbReference>
<evidence type="ECO:0000256" key="2">
    <source>
        <dbReference type="SAM" id="Phobius"/>
    </source>
</evidence>
<evidence type="ECO:0000313" key="4">
    <source>
        <dbReference type="EMBL" id="SEL15305.1"/>
    </source>
</evidence>
<evidence type="ECO:0000313" key="5">
    <source>
        <dbReference type="Proteomes" id="UP000198521"/>
    </source>
</evidence>
<dbReference type="STRING" id="1038014.SAMN04487910_1876"/>
<dbReference type="AlphaFoldDB" id="A0A1H7MX80"/>
<dbReference type="Gene3D" id="3.30.565.10">
    <property type="entry name" value="Histidine kinase-like ATPase, C-terminal domain"/>
    <property type="match status" value="1"/>
</dbReference>
<keyword evidence="2" id="KW-0472">Membrane</keyword>
<keyword evidence="1" id="KW-0802">TPR repeat</keyword>
<dbReference type="Proteomes" id="UP000198521">
    <property type="component" value="Unassembled WGS sequence"/>
</dbReference>
<feature type="repeat" description="TPR" evidence="1">
    <location>
        <begin position="329"/>
        <end position="362"/>
    </location>
</feature>
<sequence length="659" mass="76645">MRLNNKYIRCFFILFTIVAVSQTPTKKNISIRDSLLTVYTICEDVEQAKASYHLSLHYKDVDMDTSLQYAEVAKKLSLLHKDYGLYARSLKRLGVIYMYSEDTDLAYNYFNRAKRIANDEKDYFLIADIQSDIGLLFQRKSDYKESLNNLMEAYYFFKDEKPSVEKHKSLNRLGILYSKLNKNDRSVDIFSEALDVAILLGEKDREITSYINLAVIETQVGNFEKAIALYKKILNKSIDDNLTYQNQKRTCYNNLAFNYYKVKKYDSSLVYANKSLAIKPDKLFDSRVGQTYRTLGNVYLDIGVYKKAEYNLNKALSIAEEYEIKTAVIDAYKDLCRYHKKTENYKEALEYYEKFTSLESKLLNENFSEQISKIESSKVIEQKDVAYASLSKEKAEDKKEFESDIERIIWIVSLVLIAIIGMIVLYVYRNRVHLAEKQKQISTMKLFALRSQMNPHFIFNTINGVQNSILKSDKFSAYNYLSKFSQSIRLILDNSNDSFIRLQKELDLIRVYVDLEKIRFRNKLDFTLKVDHNIEEQNPYIPAMILQPIIENSIIHGISNKPEGGLVSLIIAPNNDNLKIIIEDNGIGREEAKKIKMSKPKGFVGITSINTKQRVDILVKSGYKDARYYFEDLFDDSNEVKGTRSILILPLKNMYDKNN</sequence>
<dbReference type="InterPro" id="IPR010559">
    <property type="entry name" value="Sig_transdc_His_kin_internal"/>
</dbReference>
<accession>A0A1H7MX80</accession>
<dbReference type="PANTHER" id="PTHR34220:SF7">
    <property type="entry name" value="SENSOR HISTIDINE KINASE YPDA"/>
    <property type="match status" value="1"/>
</dbReference>
<dbReference type="GO" id="GO:0000155">
    <property type="term" value="F:phosphorelay sensor kinase activity"/>
    <property type="evidence" value="ECO:0007669"/>
    <property type="project" value="InterPro"/>
</dbReference>